<comment type="caution">
    <text evidence="1">The sequence shown here is derived from an EMBL/GenBank/DDBJ whole genome shotgun (WGS) entry which is preliminary data.</text>
</comment>
<keyword evidence="2" id="KW-1185">Reference proteome</keyword>
<protein>
    <submittedName>
        <fullName evidence="1">Uncharacterized protein</fullName>
    </submittedName>
</protein>
<dbReference type="EMBL" id="JAMKFB020000002">
    <property type="protein sequence ID" value="KAL0200710.1"/>
    <property type="molecule type" value="Genomic_DNA"/>
</dbReference>
<dbReference type="Proteomes" id="UP001529510">
    <property type="component" value="Unassembled WGS sequence"/>
</dbReference>
<accession>A0ABD0RRH8</accession>
<gene>
    <name evidence="1" type="ORF">M9458_003897</name>
</gene>
<organism evidence="1 2">
    <name type="scientific">Cirrhinus mrigala</name>
    <name type="common">Mrigala</name>
    <dbReference type="NCBI Taxonomy" id="683832"/>
    <lineage>
        <taxon>Eukaryota</taxon>
        <taxon>Metazoa</taxon>
        <taxon>Chordata</taxon>
        <taxon>Craniata</taxon>
        <taxon>Vertebrata</taxon>
        <taxon>Euteleostomi</taxon>
        <taxon>Actinopterygii</taxon>
        <taxon>Neopterygii</taxon>
        <taxon>Teleostei</taxon>
        <taxon>Ostariophysi</taxon>
        <taxon>Cypriniformes</taxon>
        <taxon>Cyprinidae</taxon>
        <taxon>Labeoninae</taxon>
        <taxon>Labeonini</taxon>
        <taxon>Cirrhinus</taxon>
    </lineage>
</organism>
<dbReference type="SUPFAM" id="SSF56204">
    <property type="entry name" value="Hect, E3 ligase catalytic domain"/>
    <property type="match status" value="1"/>
</dbReference>
<dbReference type="PANTHER" id="PTHR46654">
    <property type="entry name" value="E3 UBIQUITIN-PROTEIN LIGASE HECTD3"/>
    <property type="match status" value="1"/>
</dbReference>
<dbReference type="AlphaFoldDB" id="A0ABD0RRH8"/>
<feature type="non-terminal residue" evidence="1">
    <location>
        <position position="63"/>
    </location>
</feature>
<evidence type="ECO:0000313" key="1">
    <source>
        <dbReference type="EMBL" id="KAL0200710.1"/>
    </source>
</evidence>
<name>A0ABD0RRH8_CIRMR</name>
<dbReference type="InterPro" id="IPR035983">
    <property type="entry name" value="Hect_E3_ubiquitin_ligase"/>
</dbReference>
<dbReference type="Gene3D" id="3.30.2160.10">
    <property type="entry name" value="Hect, E3 ligase catalytic domain"/>
    <property type="match status" value="1"/>
</dbReference>
<dbReference type="PANTHER" id="PTHR46654:SF1">
    <property type="entry name" value="E3 UBIQUITIN-PROTEIN LIGASE HECTD3"/>
    <property type="match status" value="1"/>
</dbReference>
<sequence>MEHMDKETFDFKFGQELVYTTPLSDGRLVELIPGGSGVVVRYEDRMEFIRLVQKSRLEESKEQ</sequence>
<reference evidence="1 2" key="1">
    <citation type="submission" date="2024-05" db="EMBL/GenBank/DDBJ databases">
        <title>Genome sequencing and assembly of Indian major carp, Cirrhinus mrigala (Hamilton, 1822).</title>
        <authorList>
            <person name="Mohindra V."/>
            <person name="Chowdhury L.M."/>
            <person name="Lal K."/>
            <person name="Jena J.K."/>
        </authorList>
    </citation>
    <scope>NUCLEOTIDE SEQUENCE [LARGE SCALE GENOMIC DNA]</scope>
    <source>
        <strain evidence="1">CM1030</strain>
        <tissue evidence="1">Blood</tissue>
    </source>
</reference>
<evidence type="ECO:0000313" key="2">
    <source>
        <dbReference type="Proteomes" id="UP001529510"/>
    </source>
</evidence>
<proteinExistence type="predicted"/>
<dbReference type="InterPro" id="IPR042469">
    <property type="entry name" value="HECTD3"/>
</dbReference>